<dbReference type="Proteomes" id="UP000828390">
    <property type="component" value="Unassembled WGS sequence"/>
</dbReference>
<evidence type="ECO:0000313" key="3">
    <source>
        <dbReference type="Proteomes" id="UP000828390"/>
    </source>
</evidence>
<protein>
    <submittedName>
        <fullName evidence="2">Uncharacterized protein</fullName>
    </submittedName>
</protein>
<sequence>MGQTNNHVLLSESSAESATNSTSLPLSVDNNGVRTNQCMTFTIVLWKVPVDTVTMDTATIWSTSLTW</sequence>
<feature type="region of interest" description="Disordered" evidence="1">
    <location>
        <begin position="1"/>
        <end position="29"/>
    </location>
</feature>
<dbReference type="EMBL" id="JAIWYP010000007">
    <property type="protein sequence ID" value="KAH3801957.1"/>
    <property type="molecule type" value="Genomic_DNA"/>
</dbReference>
<organism evidence="2 3">
    <name type="scientific">Dreissena polymorpha</name>
    <name type="common">Zebra mussel</name>
    <name type="synonym">Mytilus polymorpha</name>
    <dbReference type="NCBI Taxonomy" id="45954"/>
    <lineage>
        <taxon>Eukaryota</taxon>
        <taxon>Metazoa</taxon>
        <taxon>Spiralia</taxon>
        <taxon>Lophotrochozoa</taxon>
        <taxon>Mollusca</taxon>
        <taxon>Bivalvia</taxon>
        <taxon>Autobranchia</taxon>
        <taxon>Heteroconchia</taxon>
        <taxon>Euheterodonta</taxon>
        <taxon>Imparidentia</taxon>
        <taxon>Neoheterodontei</taxon>
        <taxon>Myida</taxon>
        <taxon>Dreissenoidea</taxon>
        <taxon>Dreissenidae</taxon>
        <taxon>Dreissena</taxon>
    </lineage>
</organism>
<keyword evidence="3" id="KW-1185">Reference proteome</keyword>
<dbReference type="AlphaFoldDB" id="A0A9D4FP67"/>
<gene>
    <name evidence="2" type="ORF">DPMN_155622</name>
</gene>
<accession>A0A9D4FP67</accession>
<proteinExistence type="predicted"/>
<evidence type="ECO:0000313" key="2">
    <source>
        <dbReference type="EMBL" id="KAH3801957.1"/>
    </source>
</evidence>
<comment type="caution">
    <text evidence="2">The sequence shown here is derived from an EMBL/GenBank/DDBJ whole genome shotgun (WGS) entry which is preliminary data.</text>
</comment>
<name>A0A9D4FP67_DREPO</name>
<reference evidence="2" key="1">
    <citation type="journal article" date="2019" name="bioRxiv">
        <title>The Genome of the Zebra Mussel, Dreissena polymorpha: A Resource for Invasive Species Research.</title>
        <authorList>
            <person name="McCartney M.A."/>
            <person name="Auch B."/>
            <person name="Kono T."/>
            <person name="Mallez S."/>
            <person name="Zhang Y."/>
            <person name="Obille A."/>
            <person name="Becker A."/>
            <person name="Abrahante J.E."/>
            <person name="Garbe J."/>
            <person name="Badalamenti J.P."/>
            <person name="Herman A."/>
            <person name="Mangelson H."/>
            <person name="Liachko I."/>
            <person name="Sullivan S."/>
            <person name="Sone E.D."/>
            <person name="Koren S."/>
            <person name="Silverstein K.A.T."/>
            <person name="Beckman K.B."/>
            <person name="Gohl D.M."/>
        </authorList>
    </citation>
    <scope>NUCLEOTIDE SEQUENCE</scope>
    <source>
        <strain evidence="2">Duluth1</strain>
        <tissue evidence="2">Whole animal</tissue>
    </source>
</reference>
<reference evidence="2" key="2">
    <citation type="submission" date="2020-11" db="EMBL/GenBank/DDBJ databases">
        <authorList>
            <person name="McCartney M.A."/>
            <person name="Auch B."/>
            <person name="Kono T."/>
            <person name="Mallez S."/>
            <person name="Becker A."/>
            <person name="Gohl D.M."/>
            <person name="Silverstein K.A.T."/>
            <person name="Koren S."/>
            <person name="Bechman K.B."/>
            <person name="Herman A."/>
            <person name="Abrahante J.E."/>
            <person name="Garbe J."/>
        </authorList>
    </citation>
    <scope>NUCLEOTIDE SEQUENCE</scope>
    <source>
        <strain evidence="2">Duluth1</strain>
        <tissue evidence="2">Whole animal</tissue>
    </source>
</reference>
<feature type="compositionally biased region" description="Low complexity" evidence="1">
    <location>
        <begin position="9"/>
        <end position="23"/>
    </location>
</feature>
<evidence type="ECO:0000256" key="1">
    <source>
        <dbReference type="SAM" id="MobiDB-lite"/>
    </source>
</evidence>